<dbReference type="AlphaFoldDB" id="A0AAN9X1N1"/>
<organism evidence="1 2">
    <name type="scientific">Psophocarpus tetragonolobus</name>
    <name type="common">Winged bean</name>
    <name type="synonym">Dolichos tetragonolobus</name>
    <dbReference type="NCBI Taxonomy" id="3891"/>
    <lineage>
        <taxon>Eukaryota</taxon>
        <taxon>Viridiplantae</taxon>
        <taxon>Streptophyta</taxon>
        <taxon>Embryophyta</taxon>
        <taxon>Tracheophyta</taxon>
        <taxon>Spermatophyta</taxon>
        <taxon>Magnoliopsida</taxon>
        <taxon>eudicotyledons</taxon>
        <taxon>Gunneridae</taxon>
        <taxon>Pentapetalae</taxon>
        <taxon>rosids</taxon>
        <taxon>fabids</taxon>
        <taxon>Fabales</taxon>
        <taxon>Fabaceae</taxon>
        <taxon>Papilionoideae</taxon>
        <taxon>50 kb inversion clade</taxon>
        <taxon>NPAAA clade</taxon>
        <taxon>indigoferoid/millettioid clade</taxon>
        <taxon>Phaseoleae</taxon>
        <taxon>Psophocarpus</taxon>
    </lineage>
</organism>
<keyword evidence="2" id="KW-1185">Reference proteome</keyword>
<dbReference type="Proteomes" id="UP001386955">
    <property type="component" value="Unassembled WGS sequence"/>
</dbReference>
<comment type="caution">
    <text evidence="1">The sequence shown here is derived from an EMBL/GenBank/DDBJ whole genome shotgun (WGS) entry which is preliminary data.</text>
</comment>
<name>A0AAN9X1N1_PSOTE</name>
<proteinExistence type="predicted"/>
<sequence length="125" mass="13897">MEMKKKSFWIVMIITVLTVSSQFCFVHGRVLRPQTLKTPVGDGCENFKAEDSSLGMVTFAVSSNNSSTRQFVRSLAYRLASGPSKKGPGGIKVKDKITKPGIVDDIPLWPYSKMLTPRNRFLTTP</sequence>
<dbReference type="EMBL" id="JAYMYS010000008">
    <property type="protein sequence ID" value="KAK7383191.1"/>
    <property type="molecule type" value="Genomic_DNA"/>
</dbReference>
<reference evidence="1 2" key="1">
    <citation type="submission" date="2024-01" db="EMBL/GenBank/DDBJ databases">
        <title>The genomes of 5 underutilized Papilionoideae crops provide insights into root nodulation and disease resistanc.</title>
        <authorList>
            <person name="Jiang F."/>
        </authorList>
    </citation>
    <scope>NUCLEOTIDE SEQUENCE [LARGE SCALE GENOMIC DNA]</scope>
    <source>
        <strain evidence="1">DUOXIRENSHENG_FW03</strain>
        <tissue evidence="1">Leaves</tissue>
    </source>
</reference>
<evidence type="ECO:0000313" key="2">
    <source>
        <dbReference type="Proteomes" id="UP001386955"/>
    </source>
</evidence>
<accession>A0AAN9X1N1</accession>
<protein>
    <submittedName>
        <fullName evidence="1">Uncharacterized protein</fullName>
    </submittedName>
</protein>
<gene>
    <name evidence="1" type="ORF">VNO78_28864</name>
</gene>
<evidence type="ECO:0000313" key="1">
    <source>
        <dbReference type="EMBL" id="KAK7383191.1"/>
    </source>
</evidence>